<sequence>MLFQRDQHADVDGRRGSRMAVIENFKNFLRHGKQARGNAAPHGEPTTNVSNVHAQHQPQRHNNHPEPHHAGISEPVMHQAHKEHVVAPHGDFSVGAVGNRNIAAKAGDVAARAAGDKQKQEAAAAKNRDIDPTVLERIVAEEREAKGKLPKYPGLERWKLVEKMGDGAFSNVYRARDNDGQHGEVAIKVVRKFEMNSSQVSMPRWNYPVIPISFYLHPPPRITDLRVVCE</sequence>
<dbReference type="SUPFAM" id="SSF56112">
    <property type="entry name" value="Protein kinase-like (PK-like)"/>
    <property type="match status" value="1"/>
</dbReference>
<dbReference type="Proteomes" id="UP000799764">
    <property type="component" value="Unassembled WGS sequence"/>
</dbReference>
<reference evidence="3" key="1">
    <citation type="journal article" date="2020" name="Stud. Mycol.">
        <title>101 Dothideomycetes genomes: a test case for predicting lifestyles and emergence of pathogens.</title>
        <authorList>
            <person name="Haridas S."/>
            <person name="Albert R."/>
            <person name="Binder M."/>
            <person name="Bloem J."/>
            <person name="Labutti K."/>
            <person name="Salamov A."/>
            <person name="Andreopoulos B."/>
            <person name="Baker S."/>
            <person name="Barry K."/>
            <person name="Bills G."/>
            <person name="Bluhm B."/>
            <person name="Cannon C."/>
            <person name="Castanera R."/>
            <person name="Culley D."/>
            <person name="Daum C."/>
            <person name="Ezra D."/>
            <person name="Gonzalez J."/>
            <person name="Henrissat B."/>
            <person name="Kuo A."/>
            <person name="Liang C."/>
            <person name="Lipzen A."/>
            <person name="Lutzoni F."/>
            <person name="Magnuson J."/>
            <person name="Mondo S."/>
            <person name="Nolan M."/>
            <person name="Ohm R."/>
            <person name="Pangilinan J."/>
            <person name="Park H.-J."/>
            <person name="Ramirez L."/>
            <person name="Alfaro M."/>
            <person name="Sun H."/>
            <person name="Tritt A."/>
            <person name="Yoshinaga Y."/>
            <person name="Zwiers L.-H."/>
            <person name="Turgeon B."/>
            <person name="Goodwin S."/>
            <person name="Spatafora J."/>
            <person name="Crous P."/>
            <person name="Grigoriev I."/>
        </authorList>
    </citation>
    <scope>NUCLEOTIDE SEQUENCE</scope>
    <source>
        <strain evidence="3">CBS 690.94</strain>
    </source>
</reference>
<name>A0A9P4P9Q8_9PLEO</name>
<dbReference type="InterPro" id="IPR000719">
    <property type="entry name" value="Prot_kinase_dom"/>
</dbReference>
<gene>
    <name evidence="3" type="ORF">P171DRAFT_113884</name>
</gene>
<dbReference type="Gene3D" id="3.30.200.20">
    <property type="entry name" value="Phosphorylase Kinase, domain 1"/>
    <property type="match status" value="1"/>
</dbReference>
<keyword evidence="4" id="KW-1185">Reference proteome</keyword>
<organism evidence="3 4">
    <name type="scientific">Karstenula rhodostoma CBS 690.94</name>
    <dbReference type="NCBI Taxonomy" id="1392251"/>
    <lineage>
        <taxon>Eukaryota</taxon>
        <taxon>Fungi</taxon>
        <taxon>Dikarya</taxon>
        <taxon>Ascomycota</taxon>
        <taxon>Pezizomycotina</taxon>
        <taxon>Dothideomycetes</taxon>
        <taxon>Pleosporomycetidae</taxon>
        <taxon>Pleosporales</taxon>
        <taxon>Massarineae</taxon>
        <taxon>Didymosphaeriaceae</taxon>
        <taxon>Karstenula</taxon>
    </lineage>
</organism>
<feature type="compositionally biased region" description="Polar residues" evidence="1">
    <location>
        <begin position="45"/>
        <end position="57"/>
    </location>
</feature>
<feature type="region of interest" description="Disordered" evidence="1">
    <location>
        <begin position="35"/>
        <end position="71"/>
    </location>
</feature>
<evidence type="ECO:0000259" key="2">
    <source>
        <dbReference type="PROSITE" id="PS50011"/>
    </source>
</evidence>
<protein>
    <recommendedName>
        <fullName evidence="2">Protein kinase domain-containing protein</fullName>
    </recommendedName>
</protein>
<dbReference type="OrthoDB" id="1738954at2759"/>
<dbReference type="PROSITE" id="PS50011">
    <property type="entry name" value="PROTEIN_KINASE_DOM"/>
    <property type="match status" value="1"/>
</dbReference>
<proteinExistence type="predicted"/>
<evidence type="ECO:0000313" key="4">
    <source>
        <dbReference type="Proteomes" id="UP000799764"/>
    </source>
</evidence>
<accession>A0A9P4P9Q8</accession>
<dbReference type="InterPro" id="IPR011009">
    <property type="entry name" value="Kinase-like_dom_sf"/>
</dbReference>
<dbReference type="AlphaFoldDB" id="A0A9P4P9Q8"/>
<dbReference type="GO" id="GO:0005524">
    <property type="term" value="F:ATP binding"/>
    <property type="evidence" value="ECO:0007669"/>
    <property type="project" value="InterPro"/>
</dbReference>
<dbReference type="EMBL" id="MU001508">
    <property type="protein sequence ID" value="KAF2439857.1"/>
    <property type="molecule type" value="Genomic_DNA"/>
</dbReference>
<evidence type="ECO:0000313" key="3">
    <source>
        <dbReference type="EMBL" id="KAF2439857.1"/>
    </source>
</evidence>
<comment type="caution">
    <text evidence="3">The sequence shown here is derived from an EMBL/GenBank/DDBJ whole genome shotgun (WGS) entry which is preliminary data.</text>
</comment>
<dbReference type="GO" id="GO:0004672">
    <property type="term" value="F:protein kinase activity"/>
    <property type="evidence" value="ECO:0007669"/>
    <property type="project" value="InterPro"/>
</dbReference>
<feature type="domain" description="Protein kinase" evidence="2">
    <location>
        <begin position="158"/>
        <end position="230"/>
    </location>
</feature>
<evidence type="ECO:0000256" key="1">
    <source>
        <dbReference type="SAM" id="MobiDB-lite"/>
    </source>
</evidence>